<proteinExistence type="predicted"/>
<accession>A0ABY3SRP3</accession>
<dbReference type="Proteomes" id="UP001649230">
    <property type="component" value="Plasmid pYPD9-1"/>
</dbReference>
<gene>
    <name evidence="1" type="ORF">L0M14_30610</name>
</gene>
<evidence type="ECO:0000313" key="2">
    <source>
        <dbReference type="Proteomes" id="UP001649230"/>
    </source>
</evidence>
<reference evidence="1 2" key="1">
    <citation type="journal article" date="2024" name="Int. J. Syst. Evol. Microbiol.">
        <title>Paenibacillus hexagrammi sp. nov., a novel bacterium isolated from the gut content of Hexagrammos agrammus.</title>
        <authorList>
            <person name="Jung H.K."/>
            <person name="Kim D.G."/>
            <person name="Zin H."/>
            <person name="Park J."/>
            <person name="Jung H."/>
            <person name="Kim Y.O."/>
            <person name="Kong H.J."/>
            <person name="Kim J.W."/>
            <person name="Kim Y.S."/>
        </authorList>
    </citation>
    <scope>NUCLEOTIDE SEQUENCE [LARGE SCALE GENOMIC DNA]</scope>
    <source>
        <strain evidence="1 2">YPD9-1</strain>
    </source>
</reference>
<keyword evidence="2" id="KW-1185">Reference proteome</keyword>
<geneLocation type="plasmid" evidence="1 2">
    <name>pYPD9-1</name>
</geneLocation>
<keyword evidence="1" id="KW-0614">Plasmid</keyword>
<name>A0ABY3SRP3_9BACL</name>
<sequence>MPVYTVQSLPRQYEILELVSAAKVNNDNPLNVIDALALAGGSLDTCDAVIGITVSPISAGGSYVHAYGTAIRYI</sequence>
<organism evidence="1 2">
    <name type="scientific">Paenibacillus hexagrammi</name>
    <dbReference type="NCBI Taxonomy" id="2908839"/>
    <lineage>
        <taxon>Bacteria</taxon>
        <taxon>Bacillati</taxon>
        <taxon>Bacillota</taxon>
        <taxon>Bacilli</taxon>
        <taxon>Bacillales</taxon>
        <taxon>Paenibacillaceae</taxon>
        <taxon>Paenibacillus</taxon>
    </lineage>
</organism>
<protein>
    <submittedName>
        <fullName evidence="1">Uncharacterized protein</fullName>
    </submittedName>
</protein>
<dbReference type="EMBL" id="CP090979">
    <property type="protein sequence ID" value="UJF36542.1"/>
    <property type="molecule type" value="Genomic_DNA"/>
</dbReference>
<evidence type="ECO:0000313" key="1">
    <source>
        <dbReference type="EMBL" id="UJF36542.1"/>
    </source>
</evidence>
<dbReference type="RefSeq" id="WP_235123092.1">
    <property type="nucleotide sequence ID" value="NZ_CP090979.1"/>
</dbReference>